<dbReference type="CDD" id="cd05466">
    <property type="entry name" value="PBP2_LTTR_substrate"/>
    <property type="match status" value="1"/>
</dbReference>
<evidence type="ECO:0000256" key="3">
    <source>
        <dbReference type="ARBA" id="ARBA00023125"/>
    </source>
</evidence>
<keyword evidence="2" id="KW-0805">Transcription regulation</keyword>
<dbReference type="Proteomes" id="UP000275331">
    <property type="component" value="Unassembled WGS sequence"/>
</dbReference>
<dbReference type="PANTHER" id="PTHR30126:SF98">
    <property type="entry name" value="HTH-TYPE TRANSCRIPTIONAL ACTIVATOR BAUR"/>
    <property type="match status" value="1"/>
</dbReference>
<dbReference type="PROSITE" id="PS50931">
    <property type="entry name" value="HTH_LYSR"/>
    <property type="match status" value="1"/>
</dbReference>
<sequence length="310" mass="34979">MYSSVQGIDLRLLHIFVTIAQCKGFSAAQASLNMNQSIISSSMAMLETRLGYRLCDRGRSGFRLTEEGKRILKSALELFSSMDNFVAQVRGLSGKLFGQLSIGLLDSTLTLQDAHIYKTVARFYKRNQDVCLQLSIKSPTELEQDILNGQLHAAIAYTSHRLVGLKYINLFTEKVSIYCGKDHPLFNRARVSTQDILQAKWVKRGYLMPSNLVPLALPDDNMTASAHQMEGVALMILAGTHLGYLPEHYAKTWEETSEMRVLNPQTLSYEAQHCLIFHQTRPRNEALDAFIDDVLTEHKVTHPTRHTAHK</sequence>
<evidence type="ECO:0000256" key="2">
    <source>
        <dbReference type="ARBA" id="ARBA00023015"/>
    </source>
</evidence>
<dbReference type="InterPro" id="IPR000847">
    <property type="entry name" value="LysR_HTH_N"/>
</dbReference>
<keyword evidence="4" id="KW-0804">Transcription</keyword>
<reference evidence="6 7" key="1">
    <citation type="submission" date="2018-10" db="EMBL/GenBank/DDBJ databases">
        <title>Transmission dynamics of multidrug resistant bacteria on intensive care unit surfaces.</title>
        <authorList>
            <person name="D'Souza A.W."/>
            <person name="Potter R.F."/>
            <person name="Wallace M."/>
            <person name="Shupe A."/>
            <person name="Patel S."/>
            <person name="Sun S."/>
            <person name="Gul D."/>
            <person name="Kwon J.H."/>
            <person name="Andleeb S."/>
            <person name="Burnham C.-A.D."/>
            <person name="Dantas G."/>
        </authorList>
    </citation>
    <scope>NUCLEOTIDE SEQUENCE [LARGE SCALE GENOMIC DNA]</scope>
    <source>
        <strain evidence="6 7">AS_373</strain>
    </source>
</reference>
<evidence type="ECO:0000313" key="7">
    <source>
        <dbReference type="Proteomes" id="UP000275331"/>
    </source>
</evidence>
<dbReference type="GO" id="GO:0003700">
    <property type="term" value="F:DNA-binding transcription factor activity"/>
    <property type="evidence" value="ECO:0007669"/>
    <property type="project" value="InterPro"/>
</dbReference>
<comment type="caution">
    <text evidence="6">The sequence shown here is derived from an EMBL/GenBank/DDBJ whole genome shotgun (WGS) entry which is preliminary data.</text>
</comment>
<accession>A0A427UTH2</accession>
<feature type="domain" description="HTH lysR-type" evidence="5">
    <location>
        <begin position="8"/>
        <end position="65"/>
    </location>
</feature>
<organism evidence="6 7">
    <name type="scientific">Atlantibacter subterraneus</name>
    <dbReference type="NCBI Taxonomy" id="255519"/>
    <lineage>
        <taxon>Bacteria</taxon>
        <taxon>Pseudomonadati</taxon>
        <taxon>Pseudomonadota</taxon>
        <taxon>Gammaproteobacteria</taxon>
        <taxon>Enterobacterales</taxon>
        <taxon>Enterobacteriaceae</taxon>
        <taxon>Atlantibacter</taxon>
    </lineage>
</organism>
<protein>
    <submittedName>
        <fullName evidence="6">LysR family transcriptional regulator</fullName>
    </submittedName>
</protein>
<keyword evidence="3" id="KW-0238">DNA-binding</keyword>
<dbReference type="InterPro" id="IPR036388">
    <property type="entry name" value="WH-like_DNA-bd_sf"/>
</dbReference>
<dbReference type="EMBL" id="RHXB01000012">
    <property type="protein sequence ID" value="RSE23829.1"/>
    <property type="molecule type" value="Genomic_DNA"/>
</dbReference>
<evidence type="ECO:0000256" key="1">
    <source>
        <dbReference type="ARBA" id="ARBA00009437"/>
    </source>
</evidence>
<dbReference type="SUPFAM" id="SSF46785">
    <property type="entry name" value="Winged helix' DNA-binding domain"/>
    <property type="match status" value="1"/>
</dbReference>
<evidence type="ECO:0000256" key="4">
    <source>
        <dbReference type="ARBA" id="ARBA00023163"/>
    </source>
</evidence>
<dbReference type="Pfam" id="PF03466">
    <property type="entry name" value="LysR_substrate"/>
    <property type="match status" value="1"/>
</dbReference>
<dbReference type="Gene3D" id="3.40.190.290">
    <property type="match status" value="1"/>
</dbReference>
<proteinExistence type="inferred from homology"/>
<dbReference type="PANTHER" id="PTHR30126">
    <property type="entry name" value="HTH-TYPE TRANSCRIPTIONAL REGULATOR"/>
    <property type="match status" value="1"/>
</dbReference>
<dbReference type="RefSeq" id="WP_125294395.1">
    <property type="nucleotide sequence ID" value="NZ_JAPTZM010000001.1"/>
</dbReference>
<dbReference type="GO" id="GO:0000976">
    <property type="term" value="F:transcription cis-regulatory region binding"/>
    <property type="evidence" value="ECO:0007669"/>
    <property type="project" value="TreeGrafter"/>
</dbReference>
<gene>
    <name evidence="6" type="ORF">EGT71_16950</name>
</gene>
<dbReference type="OrthoDB" id="8587655at2"/>
<name>A0A427UTH2_9ENTR</name>
<dbReference type="SUPFAM" id="SSF53850">
    <property type="entry name" value="Periplasmic binding protein-like II"/>
    <property type="match status" value="1"/>
</dbReference>
<dbReference type="InterPro" id="IPR036390">
    <property type="entry name" value="WH_DNA-bd_sf"/>
</dbReference>
<comment type="similarity">
    <text evidence="1">Belongs to the LysR transcriptional regulatory family.</text>
</comment>
<dbReference type="Pfam" id="PF00126">
    <property type="entry name" value="HTH_1"/>
    <property type="match status" value="1"/>
</dbReference>
<dbReference type="AlphaFoldDB" id="A0A427UTH2"/>
<evidence type="ECO:0000313" key="6">
    <source>
        <dbReference type="EMBL" id="RSE23829.1"/>
    </source>
</evidence>
<dbReference type="Gene3D" id="1.10.10.10">
    <property type="entry name" value="Winged helix-like DNA-binding domain superfamily/Winged helix DNA-binding domain"/>
    <property type="match status" value="1"/>
</dbReference>
<evidence type="ECO:0000259" key="5">
    <source>
        <dbReference type="PROSITE" id="PS50931"/>
    </source>
</evidence>
<dbReference type="InterPro" id="IPR005119">
    <property type="entry name" value="LysR_subst-bd"/>
</dbReference>